<feature type="region of interest" description="Disordered" evidence="3">
    <location>
        <begin position="30"/>
        <end position="63"/>
    </location>
</feature>
<dbReference type="GO" id="GO:0009252">
    <property type="term" value="P:peptidoglycan biosynthetic process"/>
    <property type="evidence" value="ECO:0007669"/>
    <property type="project" value="UniProtKB-UniRule"/>
</dbReference>
<comment type="caution">
    <text evidence="5">The sequence shown here is derived from an EMBL/GenBank/DDBJ whole genome shotgun (WGS) entry which is preliminary data.</text>
</comment>
<protein>
    <recommendedName>
        <fullName evidence="1 2">Penicillin-binding protein activator LpoB</fullName>
        <shortName evidence="1">PBP activator LpoB</shortName>
    </recommendedName>
</protein>
<sequence>MIRSIKFSSPLLLAFILSGCVINQTQKPAPVESARPATQVPQPAQPPIQAPPTPPQLTESQPQVQEVPQLPKLQSINWQNSVQPLVNSMMNTPGITPGSVLLVDRLKNNTNGSIQSDDAYLAINQALSSNSKFTLVTTAQLNQAKQALGLSPEDSLNSRSKAIGLARNLNAQYVLYSTARGDAKSPKLQMQLMLVQTGEIVWSGSGNAVD</sequence>
<keyword evidence="1 5" id="KW-0449">Lipoprotein</keyword>
<dbReference type="GO" id="GO:0008360">
    <property type="term" value="P:regulation of cell shape"/>
    <property type="evidence" value="ECO:0007669"/>
    <property type="project" value="UniProtKB-KW"/>
</dbReference>
<feature type="compositionally biased region" description="Pro residues" evidence="3">
    <location>
        <begin position="43"/>
        <end position="55"/>
    </location>
</feature>
<dbReference type="EMBL" id="JMPR01000038">
    <property type="protein sequence ID" value="KFD18407.1"/>
    <property type="molecule type" value="Genomic_DNA"/>
</dbReference>
<dbReference type="Pfam" id="PF13036">
    <property type="entry name" value="LpoB"/>
    <property type="match status" value="1"/>
</dbReference>
<dbReference type="HAMAP" id="MF_01889">
    <property type="entry name" value="LpoB"/>
    <property type="match status" value="1"/>
</dbReference>
<organism evidence="5 6">
    <name type="scientific">Tatumella ptyseos ATCC 33301</name>
    <dbReference type="NCBI Taxonomy" id="1005995"/>
    <lineage>
        <taxon>Bacteria</taxon>
        <taxon>Pseudomonadati</taxon>
        <taxon>Pseudomonadota</taxon>
        <taxon>Gammaproteobacteria</taxon>
        <taxon>Enterobacterales</taxon>
        <taxon>Erwiniaceae</taxon>
        <taxon>Tatumella</taxon>
    </lineage>
</organism>
<dbReference type="PANTHER" id="PTHR40593">
    <property type="entry name" value="PENICILLIN-BINDING PROTEIN ACTIVATOR LPOB"/>
    <property type="match status" value="1"/>
</dbReference>
<comment type="function">
    <text evidence="1">Regulator of peptidoglycan synthesis that is essential for the function of penicillin-binding protein 1B (PBP1b).</text>
</comment>
<evidence type="ECO:0000256" key="1">
    <source>
        <dbReference type="HAMAP-Rule" id="MF_01889"/>
    </source>
</evidence>
<evidence type="ECO:0000256" key="4">
    <source>
        <dbReference type="SAM" id="SignalP"/>
    </source>
</evidence>
<keyword evidence="1" id="KW-0573">Peptidoglycan synthesis</keyword>
<feature type="chain" id="PRO_5008457311" description="Penicillin-binding protein activator LpoB" evidence="4">
    <location>
        <begin position="24"/>
        <end position="210"/>
    </location>
</feature>
<feature type="signal peptide" evidence="4">
    <location>
        <begin position="1"/>
        <end position="23"/>
    </location>
</feature>
<keyword evidence="1" id="KW-0133">Cell shape</keyword>
<dbReference type="eggNOG" id="COG3417">
    <property type="taxonomic scope" value="Bacteria"/>
</dbReference>
<dbReference type="OrthoDB" id="6466283at2"/>
<comment type="subunit">
    <text evidence="1">Interacts with PBP1b.</text>
</comment>
<name>A0A085JD61_9GAMM</name>
<keyword evidence="1" id="KW-0472">Membrane</keyword>
<dbReference type="PANTHER" id="PTHR40593:SF1">
    <property type="entry name" value="PENICILLIN-BINDING PROTEIN ACTIVATOR LPOB"/>
    <property type="match status" value="1"/>
</dbReference>
<keyword evidence="6" id="KW-1185">Reference proteome</keyword>
<evidence type="ECO:0000256" key="3">
    <source>
        <dbReference type="SAM" id="MobiDB-lite"/>
    </source>
</evidence>
<keyword evidence="1" id="KW-0564">Palmitate</keyword>
<dbReference type="Proteomes" id="UP000028602">
    <property type="component" value="Unassembled WGS sequence"/>
</dbReference>
<dbReference type="InterPro" id="IPR014094">
    <property type="entry name" value="LpoB"/>
</dbReference>
<comment type="subcellular location">
    <subcellularLocation>
        <location evidence="1">Cell outer membrane</location>
        <topology evidence="1">Lipid-anchor</topology>
        <orientation evidence="1">Periplasmic side</orientation>
    </subcellularLocation>
</comment>
<dbReference type="NCBIfam" id="TIGR02722">
    <property type="entry name" value="lp"/>
    <property type="match status" value="1"/>
</dbReference>
<reference evidence="5 6" key="1">
    <citation type="submission" date="2014-05" db="EMBL/GenBank/DDBJ databases">
        <title>ATOL: Assembling a taxonomically balanced genome-scale reconstruction of the evolutionary history of the Enterobacteriaceae.</title>
        <authorList>
            <person name="Plunkett G.III."/>
            <person name="Neeno-Eckwall E.C."/>
            <person name="Glasner J.D."/>
            <person name="Perna N.T."/>
        </authorList>
    </citation>
    <scope>NUCLEOTIDE SEQUENCE [LARGE SCALE GENOMIC DNA]</scope>
    <source>
        <strain evidence="5 6">ATCC 33301</strain>
    </source>
</reference>
<dbReference type="PROSITE" id="PS51257">
    <property type="entry name" value="PROKAR_LIPOPROTEIN"/>
    <property type="match status" value="1"/>
</dbReference>
<evidence type="ECO:0000313" key="6">
    <source>
        <dbReference type="Proteomes" id="UP000028602"/>
    </source>
</evidence>
<gene>
    <name evidence="1 5" type="primary">lpoB</name>
    <name evidence="5" type="ORF">GTPT_2597</name>
</gene>
<dbReference type="Gene3D" id="3.40.50.10610">
    <property type="entry name" value="ABC-type transport auxiliary lipoprotein component"/>
    <property type="match status" value="1"/>
</dbReference>
<dbReference type="AlphaFoldDB" id="A0A085JD61"/>
<proteinExistence type="inferred from homology"/>
<comment type="similarity">
    <text evidence="1">Belongs to the LpoB family.</text>
</comment>
<evidence type="ECO:0000313" key="5">
    <source>
        <dbReference type="EMBL" id="KFD18407.1"/>
    </source>
</evidence>
<dbReference type="GO" id="GO:0030234">
    <property type="term" value="F:enzyme regulator activity"/>
    <property type="evidence" value="ECO:0007669"/>
    <property type="project" value="UniProtKB-UniRule"/>
</dbReference>
<evidence type="ECO:0000256" key="2">
    <source>
        <dbReference type="NCBIfam" id="TIGR02722"/>
    </source>
</evidence>
<dbReference type="GO" id="GO:0031241">
    <property type="term" value="C:periplasmic side of cell outer membrane"/>
    <property type="evidence" value="ECO:0007669"/>
    <property type="project" value="UniProtKB-UniRule"/>
</dbReference>
<keyword evidence="1 4" id="KW-0732">Signal</keyword>
<dbReference type="RefSeq" id="WP_025901780.1">
    <property type="nucleotide sequence ID" value="NZ_ATMJ01000001.1"/>
</dbReference>
<accession>A0A085JD61</accession>
<keyword evidence="1" id="KW-0998">Cell outer membrane</keyword>